<dbReference type="Pfam" id="PF07717">
    <property type="entry name" value="OB_NTP_bind"/>
    <property type="match status" value="1"/>
</dbReference>
<dbReference type="InterPro" id="IPR001650">
    <property type="entry name" value="Helicase_C-like"/>
</dbReference>
<gene>
    <name evidence="10" type="primary">DHX40</name>
</gene>
<evidence type="ECO:0000256" key="5">
    <source>
        <dbReference type="ARBA" id="ARBA00022806"/>
    </source>
</evidence>
<dbReference type="PROSITE" id="PS51194">
    <property type="entry name" value="HELICASE_CTER"/>
    <property type="match status" value="1"/>
</dbReference>
<dbReference type="SMART" id="SM00847">
    <property type="entry name" value="HA2"/>
    <property type="match status" value="1"/>
</dbReference>
<reference evidence="10" key="3">
    <citation type="submission" date="2025-09" db="UniProtKB">
        <authorList>
            <consortium name="Ensembl"/>
        </authorList>
    </citation>
    <scope>IDENTIFICATION</scope>
</reference>
<dbReference type="SUPFAM" id="SSF52540">
    <property type="entry name" value="P-loop containing nucleoside triphosphate hydrolases"/>
    <property type="match status" value="1"/>
</dbReference>
<keyword evidence="11" id="KW-1185">Reference proteome</keyword>
<evidence type="ECO:0000256" key="2">
    <source>
        <dbReference type="ARBA" id="ARBA00022664"/>
    </source>
</evidence>
<dbReference type="GO" id="GO:0034458">
    <property type="term" value="F:3'-5' RNA helicase activity"/>
    <property type="evidence" value="ECO:0007669"/>
    <property type="project" value="TreeGrafter"/>
</dbReference>
<reference evidence="10" key="2">
    <citation type="submission" date="2025-08" db="UniProtKB">
        <authorList>
            <consortium name="Ensembl"/>
        </authorList>
    </citation>
    <scope>IDENTIFICATION</scope>
</reference>
<evidence type="ECO:0000313" key="10">
    <source>
        <dbReference type="Ensembl" id="ENSATEP00000033871.2"/>
    </source>
</evidence>
<dbReference type="Pfam" id="PF00270">
    <property type="entry name" value="DEAD"/>
    <property type="match status" value="1"/>
</dbReference>
<dbReference type="Gene3D" id="3.40.50.300">
    <property type="entry name" value="P-loop containing nucleotide triphosphate hydrolases"/>
    <property type="match status" value="2"/>
</dbReference>
<keyword evidence="3" id="KW-0547">Nucleotide-binding</keyword>
<dbReference type="InterPro" id="IPR027417">
    <property type="entry name" value="P-loop_NTPase"/>
</dbReference>
<dbReference type="GO" id="GO:0006397">
    <property type="term" value="P:mRNA processing"/>
    <property type="evidence" value="ECO:0007669"/>
    <property type="project" value="UniProtKB-KW"/>
</dbReference>
<dbReference type="Pfam" id="PF21010">
    <property type="entry name" value="HA2_C"/>
    <property type="match status" value="1"/>
</dbReference>
<dbReference type="CDD" id="cd18791">
    <property type="entry name" value="SF2_C_RHA"/>
    <property type="match status" value="1"/>
</dbReference>
<dbReference type="InterPro" id="IPR011709">
    <property type="entry name" value="DEAD-box_helicase_OB_fold"/>
</dbReference>
<evidence type="ECO:0000256" key="6">
    <source>
        <dbReference type="ARBA" id="ARBA00022840"/>
    </source>
</evidence>
<feature type="domain" description="Helicase C-terminal" evidence="9">
    <location>
        <begin position="228"/>
        <end position="403"/>
    </location>
</feature>
<proteinExistence type="predicted"/>
<dbReference type="PROSITE" id="PS51192">
    <property type="entry name" value="HELICASE_ATP_BIND_1"/>
    <property type="match status" value="1"/>
</dbReference>
<keyword evidence="2" id="KW-0507">mRNA processing</keyword>
<evidence type="ECO:0000256" key="3">
    <source>
        <dbReference type="ARBA" id="ARBA00022741"/>
    </source>
</evidence>
<evidence type="ECO:0000256" key="4">
    <source>
        <dbReference type="ARBA" id="ARBA00022801"/>
    </source>
</evidence>
<keyword evidence="5" id="KW-0347">Helicase</keyword>
<organism evidence="10 11">
    <name type="scientific">Anabas testudineus</name>
    <name type="common">Climbing perch</name>
    <name type="synonym">Anthias testudineus</name>
    <dbReference type="NCBI Taxonomy" id="64144"/>
    <lineage>
        <taxon>Eukaryota</taxon>
        <taxon>Metazoa</taxon>
        <taxon>Chordata</taxon>
        <taxon>Craniata</taxon>
        <taxon>Vertebrata</taxon>
        <taxon>Euteleostomi</taxon>
        <taxon>Actinopterygii</taxon>
        <taxon>Neopterygii</taxon>
        <taxon>Teleostei</taxon>
        <taxon>Neoteleostei</taxon>
        <taxon>Acanthomorphata</taxon>
        <taxon>Anabantaria</taxon>
        <taxon>Anabantiformes</taxon>
        <taxon>Anabantoidei</taxon>
        <taxon>Anabantidae</taxon>
        <taxon>Anabas</taxon>
    </lineage>
</organism>
<dbReference type="SMART" id="SM00487">
    <property type="entry name" value="DEXDc"/>
    <property type="match status" value="1"/>
</dbReference>
<evidence type="ECO:0000313" key="11">
    <source>
        <dbReference type="Proteomes" id="UP000265040"/>
    </source>
</evidence>
<dbReference type="Proteomes" id="UP000265040">
    <property type="component" value="Chromosome 13"/>
</dbReference>
<dbReference type="InterPro" id="IPR011545">
    <property type="entry name" value="DEAD/DEAH_box_helicase_dom"/>
</dbReference>
<dbReference type="Ensembl" id="ENSATET00000034362.2">
    <property type="protein sequence ID" value="ENSATEP00000033871.2"/>
    <property type="gene ID" value="ENSATEG00000023287.3"/>
</dbReference>
<keyword evidence="4" id="KW-0378">Hydrolase</keyword>
<dbReference type="InterPro" id="IPR002464">
    <property type="entry name" value="DNA/RNA_helicase_DEAH_CS"/>
</dbReference>
<dbReference type="InterPro" id="IPR048333">
    <property type="entry name" value="HA2_WH"/>
</dbReference>
<sequence>MTSLLGAPRLKTVRNLATPSKHLPIYQHKHNLIQAVKNSTFLVVTGETGSGKTTQLPQYLHEAGFCKKGNIGITQPRRVAAITVAQRVAQEMQCTLGREVGYQVRFDDCTSQDTVVKYMTDGCLLREILADPGLSQYSVVILDEVHERSLNTDILLGLLKKLFSSPAKASKGRSRPLKVVVMSATLETDKLSAFLGNCPVFTIPGRTFPVTCMFGTAVGPKDTESTGKCPQLLTSETLTLTKFSEIERACDLLFEKAEAIDYRYDVQDQTVEGLLILPLYGSMPTDQQRQIFQPPPPGIRKCVVATNIAATSLTINGIKYIIDSGFVKQLNHNSRVGMDILEVVPISKSEAQQRAGRAGRTSAGKCFRIYTKEFWEKCMPEYTVPEIQRTSLTAVVLTLKCLGIHDVIRFPYLDSPEERFILEALKQLFQFDAIDRRGRVTQLGELMVEFPLHPGLTRAVLKAASLSCQDMLLPVAAMLSVENIFIRPGHPDKQKEADKIHRALAAKSGGMNDFATLLTVFQLCKSSDRPSEWCRQNWIHWRALKSAFSVETQLREILLRLQQVQQDFPVETFDGNKGELFRQCLCTGYFTNVARRSVGKVFCTMDGHGSMVQIHPSSSLFDQEAELNWVIFHDVLVTSRVYIRTVCPIRYDWVKDLLPKLHEVDVYELSSVAREEVTDEEMMKWETREAAKRQPVSAEDVMKKLEKRNNEATVSDARALLLFKTQLIPCITEYFTTET</sequence>
<evidence type="ECO:0000256" key="1">
    <source>
        <dbReference type="ARBA" id="ARBA00012552"/>
    </source>
</evidence>
<dbReference type="Gene3D" id="1.20.120.1080">
    <property type="match status" value="1"/>
</dbReference>
<dbReference type="GeneTree" id="ENSGT00940000158902"/>
<keyword evidence="6" id="KW-0067">ATP-binding</keyword>
<dbReference type="PANTHER" id="PTHR18934:SF271">
    <property type="entry name" value="ATP-DEPENDENT RNA HELICASE DHX40-RELATED"/>
    <property type="match status" value="1"/>
</dbReference>
<dbReference type="Pfam" id="PF00271">
    <property type="entry name" value="Helicase_C"/>
    <property type="match status" value="1"/>
</dbReference>
<dbReference type="GO" id="GO:0003723">
    <property type="term" value="F:RNA binding"/>
    <property type="evidence" value="ECO:0007669"/>
    <property type="project" value="TreeGrafter"/>
</dbReference>
<reference evidence="10" key="1">
    <citation type="submission" date="2021-04" db="EMBL/GenBank/DDBJ databases">
        <authorList>
            <consortium name="Wellcome Sanger Institute Data Sharing"/>
        </authorList>
    </citation>
    <scope>NUCLEOTIDE SEQUENCE [LARGE SCALE GENOMIC DNA]</scope>
</reference>
<accession>A0A3Q1KEP0</accession>
<dbReference type="InterPro" id="IPR007502">
    <property type="entry name" value="Helicase-assoc_dom"/>
</dbReference>
<comment type="catalytic activity">
    <reaction evidence="7">
        <text>ATP + H2O = ADP + phosphate + H(+)</text>
        <dbReference type="Rhea" id="RHEA:13065"/>
        <dbReference type="ChEBI" id="CHEBI:15377"/>
        <dbReference type="ChEBI" id="CHEBI:15378"/>
        <dbReference type="ChEBI" id="CHEBI:30616"/>
        <dbReference type="ChEBI" id="CHEBI:43474"/>
        <dbReference type="ChEBI" id="CHEBI:456216"/>
        <dbReference type="EC" id="3.6.4.13"/>
    </reaction>
</comment>
<dbReference type="GO" id="GO:0016787">
    <property type="term" value="F:hydrolase activity"/>
    <property type="evidence" value="ECO:0007669"/>
    <property type="project" value="UniProtKB-KW"/>
</dbReference>
<dbReference type="FunFam" id="1.20.120.1080:FF:000009">
    <property type="entry name" value="Probable ATP-dependent RNA helicase DHX40"/>
    <property type="match status" value="1"/>
</dbReference>
<dbReference type="EC" id="3.6.4.13" evidence="1"/>
<evidence type="ECO:0000256" key="7">
    <source>
        <dbReference type="ARBA" id="ARBA00047984"/>
    </source>
</evidence>
<evidence type="ECO:0000259" key="8">
    <source>
        <dbReference type="PROSITE" id="PS51192"/>
    </source>
</evidence>
<dbReference type="PANTHER" id="PTHR18934">
    <property type="entry name" value="ATP-DEPENDENT RNA HELICASE"/>
    <property type="match status" value="1"/>
</dbReference>
<protein>
    <recommendedName>
        <fullName evidence="1">RNA helicase</fullName>
        <ecNumber evidence="1">3.6.4.13</ecNumber>
    </recommendedName>
</protein>
<dbReference type="AlphaFoldDB" id="A0A3Q1KEP0"/>
<dbReference type="Pfam" id="PF04408">
    <property type="entry name" value="WHD_HA2"/>
    <property type="match status" value="1"/>
</dbReference>
<evidence type="ECO:0000259" key="9">
    <source>
        <dbReference type="PROSITE" id="PS51194"/>
    </source>
</evidence>
<dbReference type="FunFam" id="3.40.50.300:FF:000615">
    <property type="entry name" value="pre-mRNA-splicing factor ATP-dependent RNA helicase DEAH7"/>
    <property type="match status" value="1"/>
</dbReference>
<dbReference type="InterPro" id="IPR014001">
    <property type="entry name" value="Helicase_ATP-bd"/>
</dbReference>
<name>A0A3Q1KEP0_ANATE</name>
<dbReference type="PROSITE" id="PS00690">
    <property type="entry name" value="DEAH_ATP_HELICASE"/>
    <property type="match status" value="1"/>
</dbReference>
<feature type="domain" description="Helicase ATP-binding" evidence="8">
    <location>
        <begin position="33"/>
        <end position="204"/>
    </location>
</feature>
<dbReference type="SMART" id="SM00490">
    <property type="entry name" value="HELICc"/>
    <property type="match status" value="1"/>
</dbReference>
<dbReference type="GO" id="GO:0005524">
    <property type="term" value="F:ATP binding"/>
    <property type="evidence" value="ECO:0007669"/>
    <property type="project" value="UniProtKB-KW"/>
</dbReference>